<dbReference type="Proteomes" id="UP000077755">
    <property type="component" value="Chromosome 9"/>
</dbReference>
<proteinExistence type="predicted"/>
<reference evidence="4" key="1">
    <citation type="journal article" date="2016" name="Nat. Genet.">
        <title>A high-quality carrot genome assembly provides new insights into carotenoid accumulation and asterid genome evolution.</title>
        <authorList>
            <person name="Iorizzo M."/>
            <person name="Ellison S."/>
            <person name="Senalik D."/>
            <person name="Zeng P."/>
            <person name="Satapoomin P."/>
            <person name="Huang J."/>
            <person name="Bowman M."/>
            <person name="Iovene M."/>
            <person name="Sanseverino W."/>
            <person name="Cavagnaro P."/>
            <person name="Yildiz M."/>
            <person name="Macko-Podgorni A."/>
            <person name="Moranska E."/>
            <person name="Grzebelus E."/>
            <person name="Grzebelus D."/>
            <person name="Ashrafi H."/>
            <person name="Zheng Z."/>
            <person name="Cheng S."/>
            <person name="Spooner D."/>
            <person name="Van Deynze A."/>
            <person name="Simon P."/>
        </authorList>
    </citation>
    <scope>NUCLEOTIDE SEQUENCE</scope>
    <source>
        <tissue evidence="4">Leaf</tissue>
    </source>
</reference>
<sequence length="120" mass="12885">MSSFTRAAASATQAVLRGSQYSARFGYPPSCRVYVSGLSADTTDQKLFDAFERFGRVLHANVVYNHSTGYSKGFGFVTYASVQEAAAGINGMDDQFLDGLVVFAAYAAPKVPQTHPRATT</sequence>
<dbReference type="InterPro" id="IPR000504">
    <property type="entry name" value="RRM_dom"/>
</dbReference>
<protein>
    <recommendedName>
        <fullName evidence="3">RRM domain-containing protein</fullName>
    </recommendedName>
</protein>
<evidence type="ECO:0000313" key="4">
    <source>
        <dbReference type="EMBL" id="WOH13867.1"/>
    </source>
</evidence>
<keyword evidence="1 2" id="KW-0694">RNA-binding</keyword>
<dbReference type="Pfam" id="PF00076">
    <property type="entry name" value="RRM_1"/>
    <property type="match status" value="1"/>
</dbReference>
<organism evidence="4 5">
    <name type="scientific">Daucus carota subsp. sativus</name>
    <name type="common">Carrot</name>
    <dbReference type="NCBI Taxonomy" id="79200"/>
    <lineage>
        <taxon>Eukaryota</taxon>
        <taxon>Viridiplantae</taxon>
        <taxon>Streptophyta</taxon>
        <taxon>Embryophyta</taxon>
        <taxon>Tracheophyta</taxon>
        <taxon>Spermatophyta</taxon>
        <taxon>Magnoliopsida</taxon>
        <taxon>eudicotyledons</taxon>
        <taxon>Gunneridae</taxon>
        <taxon>Pentapetalae</taxon>
        <taxon>asterids</taxon>
        <taxon>campanulids</taxon>
        <taxon>Apiales</taxon>
        <taxon>Apiaceae</taxon>
        <taxon>Apioideae</taxon>
        <taxon>Scandiceae</taxon>
        <taxon>Daucinae</taxon>
        <taxon>Daucus</taxon>
        <taxon>Daucus sect. Daucus</taxon>
    </lineage>
</organism>
<dbReference type="InterPro" id="IPR035979">
    <property type="entry name" value="RBD_domain_sf"/>
</dbReference>
<dbReference type="GO" id="GO:0003723">
    <property type="term" value="F:RNA binding"/>
    <property type="evidence" value="ECO:0007669"/>
    <property type="project" value="UniProtKB-UniRule"/>
</dbReference>
<dbReference type="Gene3D" id="3.30.70.330">
    <property type="match status" value="1"/>
</dbReference>
<dbReference type="SMART" id="SM00360">
    <property type="entry name" value="RRM"/>
    <property type="match status" value="1"/>
</dbReference>
<dbReference type="AlphaFoldDB" id="A0AAF1BE95"/>
<feature type="domain" description="RRM" evidence="3">
    <location>
        <begin position="31"/>
        <end position="109"/>
    </location>
</feature>
<evidence type="ECO:0000256" key="1">
    <source>
        <dbReference type="ARBA" id="ARBA00022884"/>
    </source>
</evidence>
<dbReference type="PANTHER" id="PTHR48029">
    <property type="entry name" value="NUCLEOLAR PROTEIN 8"/>
    <property type="match status" value="1"/>
</dbReference>
<reference evidence="4" key="2">
    <citation type="submission" date="2022-03" db="EMBL/GenBank/DDBJ databases">
        <title>Draft title - Genomic analysis of global carrot germplasm unveils the trajectory of domestication and the origin of high carotenoid orange carrot.</title>
        <authorList>
            <person name="Iorizzo M."/>
            <person name="Ellison S."/>
            <person name="Senalik D."/>
            <person name="Macko-Podgorni A."/>
            <person name="Grzebelus D."/>
            <person name="Bostan H."/>
            <person name="Rolling W."/>
            <person name="Curaba J."/>
            <person name="Simon P."/>
        </authorList>
    </citation>
    <scope>NUCLEOTIDE SEQUENCE</scope>
    <source>
        <tissue evidence="4">Leaf</tissue>
    </source>
</reference>
<gene>
    <name evidence="4" type="ORF">DCAR_0933379</name>
</gene>
<dbReference type="PROSITE" id="PS50102">
    <property type="entry name" value="RRM"/>
    <property type="match status" value="1"/>
</dbReference>
<keyword evidence="5" id="KW-1185">Reference proteome</keyword>
<dbReference type="InterPro" id="IPR012677">
    <property type="entry name" value="Nucleotide-bd_a/b_plait_sf"/>
</dbReference>
<accession>A0AAF1BE95</accession>
<dbReference type="PANTHER" id="PTHR48029:SF1">
    <property type="entry name" value="NUCLEOLAR PROTEIN 8"/>
    <property type="match status" value="1"/>
</dbReference>
<evidence type="ECO:0000259" key="3">
    <source>
        <dbReference type="PROSITE" id="PS50102"/>
    </source>
</evidence>
<name>A0AAF1BE95_DAUCS</name>
<dbReference type="KEGG" id="dcr:108200192"/>
<evidence type="ECO:0000313" key="5">
    <source>
        <dbReference type="Proteomes" id="UP000077755"/>
    </source>
</evidence>
<dbReference type="SUPFAM" id="SSF54928">
    <property type="entry name" value="RNA-binding domain, RBD"/>
    <property type="match status" value="1"/>
</dbReference>
<dbReference type="EMBL" id="CP093351">
    <property type="protein sequence ID" value="WOH13867.1"/>
    <property type="molecule type" value="Genomic_DNA"/>
</dbReference>
<evidence type="ECO:0000256" key="2">
    <source>
        <dbReference type="PROSITE-ProRule" id="PRU00176"/>
    </source>
</evidence>